<reference evidence="1 2" key="1">
    <citation type="submission" date="2020-08" db="EMBL/GenBank/DDBJ databases">
        <title>Sequencing the genomes of 1000 actinobacteria strains.</title>
        <authorList>
            <person name="Klenk H.-P."/>
        </authorList>
    </citation>
    <scope>NUCLEOTIDE SEQUENCE [LARGE SCALE GENOMIC DNA]</scope>
    <source>
        <strain evidence="1 2">DSM 102122</strain>
    </source>
</reference>
<dbReference type="RefSeq" id="WP_184819131.1">
    <property type="nucleotide sequence ID" value="NZ_JACHMM010000001.1"/>
</dbReference>
<organism evidence="1 2">
    <name type="scientific">Jiangella mangrovi</name>
    <dbReference type="NCBI Taxonomy" id="1524084"/>
    <lineage>
        <taxon>Bacteria</taxon>
        <taxon>Bacillati</taxon>
        <taxon>Actinomycetota</taxon>
        <taxon>Actinomycetes</taxon>
        <taxon>Jiangellales</taxon>
        <taxon>Jiangellaceae</taxon>
        <taxon>Jiangella</taxon>
    </lineage>
</organism>
<sequence>MKIQLRHLVLAHRVLDALVTDDNGRTHRVGYLGHEGWFCTCTAGKRCEAIAAVKDVTISNLEDQ</sequence>
<evidence type="ECO:0000313" key="1">
    <source>
        <dbReference type="EMBL" id="MBB5785987.1"/>
    </source>
</evidence>
<proteinExistence type="predicted"/>
<comment type="caution">
    <text evidence="1">The sequence shown here is derived from an EMBL/GenBank/DDBJ whole genome shotgun (WGS) entry which is preliminary data.</text>
</comment>
<dbReference type="AlphaFoldDB" id="A0A7W9GLB0"/>
<dbReference type="EMBL" id="JACHMM010000001">
    <property type="protein sequence ID" value="MBB5785987.1"/>
    <property type="molecule type" value="Genomic_DNA"/>
</dbReference>
<name>A0A7W9GLB0_9ACTN</name>
<accession>A0A7W9GLB0</accession>
<evidence type="ECO:0000313" key="2">
    <source>
        <dbReference type="Proteomes" id="UP000542813"/>
    </source>
</evidence>
<dbReference type="Proteomes" id="UP000542813">
    <property type="component" value="Unassembled WGS sequence"/>
</dbReference>
<keyword evidence="2" id="KW-1185">Reference proteome</keyword>
<protein>
    <submittedName>
        <fullName evidence="1">Uncharacterized protein</fullName>
    </submittedName>
</protein>
<gene>
    <name evidence="1" type="ORF">HD601_000562</name>
</gene>